<dbReference type="RefSeq" id="WP_283214052.1">
    <property type="nucleotide sequence ID" value="NZ_JASGBI010000001.1"/>
</dbReference>
<accession>A0ABT6XCS6</accession>
<evidence type="ECO:0000313" key="3">
    <source>
        <dbReference type="Proteomes" id="UP001321580"/>
    </source>
</evidence>
<feature type="compositionally biased region" description="Basic residues" evidence="1">
    <location>
        <begin position="112"/>
        <end position="128"/>
    </location>
</feature>
<sequence>MIANEHAHPGDGMFAPPCFLFLRQLRARLRLGHRNDQAGNEHRNERECAHPTRINGTPTGHGDIQSTRKNGSSLRRHSGAGHGKNPKLTSGAPRRAARADSSTGLRVFLRTSRQRRKAPRTPCKRRKQFRDEQDRSPDRSTAHAVANLPRASLVSCLQPNRRAGTVAPAVCASGARVQAVSMRRQESSPCSAA</sequence>
<comment type="caution">
    <text evidence="2">The sequence shown here is derived from an EMBL/GenBank/DDBJ whole genome shotgun (WGS) entry which is preliminary data.</text>
</comment>
<feature type="region of interest" description="Disordered" evidence="1">
    <location>
        <begin position="34"/>
        <end position="142"/>
    </location>
</feature>
<protein>
    <submittedName>
        <fullName evidence="2">Uncharacterized protein</fullName>
    </submittedName>
</protein>
<gene>
    <name evidence="2" type="ORF">QLQ15_03350</name>
</gene>
<reference evidence="2 3" key="1">
    <citation type="submission" date="2023-05" db="EMBL/GenBank/DDBJ databases">
        <title>Lysobacter sp. strain LF1 Genome sequencing and assembly.</title>
        <authorList>
            <person name="Jung Y."/>
        </authorList>
    </citation>
    <scope>NUCLEOTIDE SEQUENCE [LARGE SCALE GENOMIC DNA]</scope>
    <source>
        <strain evidence="2 3">LF1</strain>
    </source>
</reference>
<dbReference type="EMBL" id="JASGBI010000001">
    <property type="protein sequence ID" value="MDI9237940.1"/>
    <property type="molecule type" value="Genomic_DNA"/>
</dbReference>
<name>A0ABT6XCS6_9GAMM</name>
<evidence type="ECO:0000256" key="1">
    <source>
        <dbReference type="SAM" id="MobiDB-lite"/>
    </source>
</evidence>
<keyword evidence="3" id="KW-1185">Reference proteome</keyword>
<feature type="compositionally biased region" description="Polar residues" evidence="1">
    <location>
        <begin position="54"/>
        <end position="73"/>
    </location>
</feature>
<dbReference type="Proteomes" id="UP001321580">
    <property type="component" value="Unassembled WGS sequence"/>
</dbReference>
<evidence type="ECO:0000313" key="2">
    <source>
        <dbReference type="EMBL" id="MDI9237940.1"/>
    </source>
</evidence>
<feature type="compositionally biased region" description="Basic and acidic residues" evidence="1">
    <location>
        <begin position="129"/>
        <end position="141"/>
    </location>
</feature>
<organism evidence="2 3">
    <name type="scientific">Lysobacter stagni</name>
    <dbReference type="NCBI Taxonomy" id="3045172"/>
    <lineage>
        <taxon>Bacteria</taxon>
        <taxon>Pseudomonadati</taxon>
        <taxon>Pseudomonadota</taxon>
        <taxon>Gammaproteobacteria</taxon>
        <taxon>Lysobacterales</taxon>
        <taxon>Lysobacteraceae</taxon>
        <taxon>Lysobacter</taxon>
    </lineage>
</organism>
<proteinExistence type="predicted"/>
<feature type="compositionally biased region" description="Basic and acidic residues" evidence="1">
    <location>
        <begin position="34"/>
        <end position="50"/>
    </location>
</feature>